<dbReference type="AlphaFoldDB" id="A0AAD8HM31"/>
<protein>
    <recommendedName>
        <fullName evidence="2">Glycoside hydrolase family 31 N-terminal domain-containing protein</fullName>
    </recommendedName>
</protein>
<dbReference type="GO" id="GO:0003824">
    <property type="term" value="F:catalytic activity"/>
    <property type="evidence" value="ECO:0007669"/>
    <property type="project" value="InterPro"/>
</dbReference>
<reference evidence="3" key="2">
    <citation type="submission" date="2023-05" db="EMBL/GenBank/DDBJ databases">
        <authorList>
            <person name="Schelkunov M.I."/>
        </authorList>
    </citation>
    <scope>NUCLEOTIDE SEQUENCE</scope>
    <source>
        <strain evidence="3">Hsosn_3</strain>
        <tissue evidence="3">Leaf</tissue>
    </source>
</reference>
<dbReference type="CDD" id="cd14752">
    <property type="entry name" value="GH31_N"/>
    <property type="match status" value="1"/>
</dbReference>
<dbReference type="Proteomes" id="UP001237642">
    <property type="component" value="Unassembled WGS sequence"/>
</dbReference>
<evidence type="ECO:0000259" key="2">
    <source>
        <dbReference type="Pfam" id="PF13802"/>
    </source>
</evidence>
<feature type="region of interest" description="Disordered" evidence="1">
    <location>
        <begin position="1"/>
        <end position="72"/>
    </location>
</feature>
<feature type="domain" description="Glycoside hydrolase family 31 N-terminal" evidence="2">
    <location>
        <begin position="180"/>
        <end position="235"/>
    </location>
</feature>
<dbReference type="EMBL" id="JAUIZM010000008">
    <property type="protein sequence ID" value="KAK1368697.1"/>
    <property type="molecule type" value="Genomic_DNA"/>
</dbReference>
<accession>A0AAD8HM31</accession>
<dbReference type="SUPFAM" id="SSF74650">
    <property type="entry name" value="Galactose mutarotase-like"/>
    <property type="match status" value="1"/>
</dbReference>
<reference evidence="3" key="1">
    <citation type="submission" date="2023-02" db="EMBL/GenBank/DDBJ databases">
        <title>Genome of toxic invasive species Heracleum sosnowskyi carries increased number of genes despite the absence of recent whole-genome duplications.</title>
        <authorList>
            <person name="Schelkunov M."/>
            <person name="Shtratnikova V."/>
            <person name="Makarenko M."/>
            <person name="Klepikova A."/>
            <person name="Omelchenko D."/>
            <person name="Novikova G."/>
            <person name="Obukhova E."/>
            <person name="Bogdanov V."/>
            <person name="Penin A."/>
            <person name="Logacheva M."/>
        </authorList>
    </citation>
    <scope>NUCLEOTIDE SEQUENCE</scope>
    <source>
        <strain evidence="3">Hsosn_3</strain>
        <tissue evidence="3">Leaf</tissue>
    </source>
</reference>
<dbReference type="InterPro" id="IPR011013">
    <property type="entry name" value="Gal_mutarotase_sf_dom"/>
</dbReference>
<name>A0AAD8HM31_9APIA</name>
<organism evidence="3 4">
    <name type="scientific">Heracleum sosnowskyi</name>
    <dbReference type="NCBI Taxonomy" id="360622"/>
    <lineage>
        <taxon>Eukaryota</taxon>
        <taxon>Viridiplantae</taxon>
        <taxon>Streptophyta</taxon>
        <taxon>Embryophyta</taxon>
        <taxon>Tracheophyta</taxon>
        <taxon>Spermatophyta</taxon>
        <taxon>Magnoliopsida</taxon>
        <taxon>eudicotyledons</taxon>
        <taxon>Gunneridae</taxon>
        <taxon>Pentapetalae</taxon>
        <taxon>asterids</taxon>
        <taxon>campanulids</taxon>
        <taxon>Apiales</taxon>
        <taxon>Apiaceae</taxon>
        <taxon>Apioideae</taxon>
        <taxon>apioid superclade</taxon>
        <taxon>Tordylieae</taxon>
        <taxon>Tordyliinae</taxon>
        <taxon>Heracleum</taxon>
    </lineage>
</organism>
<comment type="caution">
    <text evidence="3">The sequence shown here is derived from an EMBL/GenBank/DDBJ whole genome shotgun (WGS) entry which is preliminary data.</text>
</comment>
<dbReference type="InterPro" id="IPR025887">
    <property type="entry name" value="Glyco_hydro_31_N_dom"/>
</dbReference>
<dbReference type="Pfam" id="PF13802">
    <property type="entry name" value="Gal_mutarotas_2"/>
    <property type="match status" value="1"/>
</dbReference>
<dbReference type="Gene3D" id="2.60.40.1760">
    <property type="entry name" value="glycosyl hydrolase (family 31)"/>
    <property type="match status" value="1"/>
</dbReference>
<proteinExistence type="predicted"/>
<gene>
    <name evidence="3" type="ORF">POM88_034789</name>
</gene>
<evidence type="ECO:0000313" key="3">
    <source>
        <dbReference type="EMBL" id="KAK1368697.1"/>
    </source>
</evidence>
<dbReference type="GO" id="GO:0030246">
    <property type="term" value="F:carbohydrate binding"/>
    <property type="evidence" value="ECO:0007669"/>
    <property type="project" value="InterPro"/>
</dbReference>
<sequence>MTAEKAKAALQGVKKGNAKERSGLGKGKGNKDGQEMRRTDQSSDSPDSSRHSRDYVDALKAFPRSRQASDEESSAKMSSLLLSAPLSTLLIPSLKEADWESFVVSKMTGVEATASGSDVQSGNMVYTPILEEGVFRFDCSADDRNASFPSLSFVNQKDMDTPLLNTRGKPTFTPTSECILGQQTVKIELLAGTTFYGTGEIDGQLERTGKRVFTWNTDAWGYGAETPSLYQSHPWPANTNGWLFSNQQHANFPRAAVMLSVHILVDCLL</sequence>
<evidence type="ECO:0000313" key="4">
    <source>
        <dbReference type="Proteomes" id="UP001237642"/>
    </source>
</evidence>
<keyword evidence="4" id="KW-1185">Reference proteome</keyword>
<evidence type="ECO:0000256" key="1">
    <source>
        <dbReference type="SAM" id="MobiDB-lite"/>
    </source>
</evidence>
<feature type="compositionally biased region" description="Basic and acidic residues" evidence="1">
    <location>
        <begin position="17"/>
        <end position="57"/>
    </location>
</feature>
<dbReference type="GO" id="GO:0005975">
    <property type="term" value="P:carbohydrate metabolic process"/>
    <property type="evidence" value="ECO:0007669"/>
    <property type="project" value="InterPro"/>
</dbReference>